<proteinExistence type="predicted"/>
<protein>
    <submittedName>
        <fullName evidence="1">Uncharacterized protein</fullName>
    </submittedName>
</protein>
<sequence>MRIGHRCKCRHGDLSHGSDKKGPMSCGCAGCTTLCRRSDKPELLPTFDTKGRSIERIVPPGDQLSTEGDAGGPRTCDCDACKALYAELTGTELEPAGA</sequence>
<name>A0ABX0ZJC9_9ACTN</name>
<dbReference type="EMBL" id="JAATEJ010000001">
    <property type="protein sequence ID" value="NJP42294.1"/>
    <property type="molecule type" value="Genomic_DNA"/>
</dbReference>
<dbReference type="RefSeq" id="WP_167981127.1">
    <property type="nucleotide sequence ID" value="NZ_JAATEJ010000001.1"/>
</dbReference>
<evidence type="ECO:0000313" key="2">
    <source>
        <dbReference type="Proteomes" id="UP000734511"/>
    </source>
</evidence>
<reference evidence="1 2" key="1">
    <citation type="submission" date="2020-03" db="EMBL/GenBank/DDBJ databases">
        <title>WGS of actinomycetes isolated from Thailand.</title>
        <authorList>
            <person name="Thawai C."/>
        </authorList>
    </citation>
    <scope>NUCLEOTIDE SEQUENCE [LARGE SCALE GENOMIC DNA]</scope>
    <source>
        <strain evidence="1 2">PRB2-1</strain>
    </source>
</reference>
<dbReference type="Proteomes" id="UP000734511">
    <property type="component" value="Unassembled WGS sequence"/>
</dbReference>
<accession>A0ABX0ZJC9</accession>
<gene>
    <name evidence="1" type="ORF">HCN08_02515</name>
</gene>
<evidence type="ECO:0000313" key="1">
    <source>
        <dbReference type="EMBL" id="NJP42294.1"/>
    </source>
</evidence>
<organism evidence="1 2">
    <name type="scientific">Actinacidiphila epipremni</name>
    <dbReference type="NCBI Taxonomy" id="2053013"/>
    <lineage>
        <taxon>Bacteria</taxon>
        <taxon>Bacillati</taxon>
        <taxon>Actinomycetota</taxon>
        <taxon>Actinomycetes</taxon>
        <taxon>Kitasatosporales</taxon>
        <taxon>Streptomycetaceae</taxon>
        <taxon>Actinacidiphila</taxon>
    </lineage>
</organism>
<comment type="caution">
    <text evidence="1">The sequence shown here is derived from an EMBL/GenBank/DDBJ whole genome shotgun (WGS) entry which is preliminary data.</text>
</comment>
<keyword evidence="2" id="KW-1185">Reference proteome</keyword>